<comment type="caution">
    <text evidence="1">The sequence shown here is derived from an EMBL/GenBank/DDBJ whole genome shotgun (WGS) entry which is preliminary data.</text>
</comment>
<gene>
    <name evidence="1" type="ORF">V6257_06160</name>
</gene>
<accession>A0ABU9GYC6</accession>
<keyword evidence="2" id="KW-1185">Reference proteome</keyword>
<dbReference type="SUPFAM" id="SSF51161">
    <property type="entry name" value="Trimeric LpxA-like enzymes"/>
    <property type="match status" value="1"/>
</dbReference>
<dbReference type="Proteomes" id="UP001371391">
    <property type="component" value="Unassembled WGS sequence"/>
</dbReference>
<dbReference type="RefSeq" id="WP_341601991.1">
    <property type="nucleotide sequence ID" value="NZ_JBAKAW010000005.1"/>
</dbReference>
<evidence type="ECO:0000313" key="1">
    <source>
        <dbReference type="EMBL" id="MEL0654601.1"/>
    </source>
</evidence>
<dbReference type="Gene3D" id="2.160.10.10">
    <property type="entry name" value="Hexapeptide repeat proteins"/>
    <property type="match status" value="1"/>
</dbReference>
<name>A0ABU9GYC6_9GAMM</name>
<proteinExistence type="predicted"/>
<evidence type="ECO:0000313" key="2">
    <source>
        <dbReference type="Proteomes" id="UP001371391"/>
    </source>
</evidence>
<dbReference type="InterPro" id="IPR011004">
    <property type="entry name" value="Trimer_LpxA-like_sf"/>
</dbReference>
<protein>
    <submittedName>
        <fullName evidence="1">Uncharacterized protein</fullName>
    </submittedName>
</protein>
<sequence length="76" mass="8432">MKLCRIIDNYTIFFERTIGDICHKVTGAKILGDIKIRSNCIVGENCVSVKDISVNSIVSGIPGKVIKSNINPKNYY</sequence>
<organism evidence="1 2">
    <name type="scientific">Pseudoalteromonas issachenkonii</name>
    <dbReference type="NCBI Taxonomy" id="152297"/>
    <lineage>
        <taxon>Bacteria</taxon>
        <taxon>Pseudomonadati</taxon>
        <taxon>Pseudomonadota</taxon>
        <taxon>Gammaproteobacteria</taxon>
        <taxon>Alteromonadales</taxon>
        <taxon>Pseudoalteromonadaceae</taxon>
        <taxon>Pseudoalteromonas</taxon>
    </lineage>
</organism>
<reference evidence="1 2" key="1">
    <citation type="submission" date="2024-02" db="EMBL/GenBank/DDBJ databases">
        <title>Bacteria isolated from the canopy kelp, Nereocystis luetkeana.</title>
        <authorList>
            <person name="Pfister C.A."/>
            <person name="Younker I.T."/>
            <person name="Light S.H."/>
        </authorList>
    </citation>
    <scope>NUCLEOTIDE SEQUENCE [LARGE SCALE GENOMIC DNA]</scope>
    <source>
        <strain evidence="1 2">TI.1.03</strain>
    </source>
</reference>
<dbReference type="EMBL" id="JBAKAW010000005">
    <property type="protein sequence ID" value="MEL0654601.1"/>
    <property type="molecule type" value="Genomic_DNA"/>
</dbReference>